<dbReference type="GO" id="GO:0005886">
    <property type="term" value="C:plasma membrane"/>
    <property type="evidence" value="ECO:0007669"/>
    <property type="project" value="UniProtKB-SubCell"/>
</dbReference>
<dbReference type="Pfam" id="PF00001">
    <property type="entry name" value="7tm_1"/>
    <property type="match status" value="1"/>
</dbReference>
<evidence type="ECO:0000256" key="7">
    <source>
        <dbReference type="ARBA" id="ARBA00023170"/>
    </source>
</evidence>
<feature type="transmembrane region" description="Helical" evidence="10">
    <location>
        <begin position="271"/>
        <end position="290"/>
    </location>
</feature>
<dbReference type="EMBL" id="JARQWQ010000021">
    <property type="protein sequence ID" value="KAK2565035.1"/>
    <property type="molecule type" value="Genomic_DNA"/>
</dbReference>
<feature type="transmembrane region" description="Helical" evidence="10">
    <location>
        <begin position="228"/>
        <end position="251"/>
    </location>
</feature>
<keyword evidence="8 9" id="KW-0807">Transducer</keyword>
<keyword evidence="2" id="KW-1003">Cell membrane</keyword>
<evidence type="ECO:0000256" key="6">
    <source>
        <dbReference type="ARBA" id="ARBA00023136"/>
    </source>
</evidence>
<sequence length="345" mass="38757">MNETEGQISPKSPDFLVLVALSCVSAVIAVIGNTVVLIAVYSTKTLHTISNFFIASLAAAELVVGIVLNPLLAYKAIFFSYLYPERLLEGSAFDMVEDLAWIQAIVATTFGLTAISVDRYVAVNFGLRYREFASRKQCIIAIMSVWISSVVFASVRLFTTKPRQLSILWLVMGVVTCIVPLIIITFCYLSIFVAARSQARKIRENTLRRTGEEAWNDNNAQISHRKTAITVAIVILLFIVLWVPSLITAAIQLGSDKAEDRKTLYIFERKVWLWVSLLAYFSSAINPWIYSIRSTQFRIACKKLFKCPNVPHFRRVQATVHVPTTVIAEEIINLERSMSGTNMKF</sequence>
<dbReference type="CDD" id="cd00637">
    <property type="entry name" value="7tm_classA_rhodopsin-like"/>
    <property type="match status" value="1"/>
</dbReference>
<accession>A0AAD9QPP4</accession>
<evidence type="ECO:0000256" key="4">
    <source>
        <dbReference type="ARBA" id="ARBA00022989"/>
    </source>
</evidence>
<dbReference type="GO" id="GO:0004930">
    <property type="term" value="F:G protein-coupled receptor activity"/>
    <property type="evidence" value="ECO:0007669"/>
    <property type="project" value="UniProtKB-KW"/>
</dbReference>
<evidence type="ECO:0000313" key="13">
    <source>
        <dbReference type="Proteomes" id="UP001249851"/>
    </source>
</evidence>
<evidence type="ECO:0000256" key="1">
    <source>
        <dbReference type="ARBA" id="ARBA00004651"/>
    </source>
</evidence>
<reference evidence="12" key="1">
    <citation type="journal article" date="2023" name="G3 (Bethesda)">
        <title>Whole genome assembly and annotation of the endangered Caribbean coral Acropora cervicornis.</title>
        <authorList>
            <person name="Selwyn J.D."/>
            <person name="Vollmer S.V."/>
        </authorList>
    </citation>
    <scope>NUCLEOTIDE SEQUENCE</scope>
    <source>
        <strain evidence="12">K2</strain>
    </source>
</reference>
<feature type="transmembrane region" description="Helical" evidence="10">
    <location>
        <begin position="99"/>
        <end position="117"/>
    </location>
</feature>
<gene>
    <name evidence="12" type="ORF">P5673_011754</name>
</gene>
<keyword evidence="4 10" id="KW-1133">Transmembrane helix</keyword>
<evidence type="ECO:0000259" key="11">
    <source>
        <dbReference type="PROSITE" id="PS50262"/>
    </source>
</evidence>
<feature type="transmembrane region" description="Helical" evidence="10">
    <location>
        <begin position="167"/>
        <end position="195"/>
    </location>
</feature>
<keyword evidence="5 9" id="KW-0297">G-protein coupled receptor</keyword>
<dbReference type="PANTHER" id="PTHR24249">
    <property type="entry name" value="HISTAMINE RECEPTOR-RELATED G-PROTEIN COUPLED RECEPTOR"/>
    <property type="match status" value="1"/>
</dbReference>
<dbReference type="Gene3D" id="1.20.1070.10">
    <property type="entry name" value="Rhodopsin 7-helix transmembrane proteins"/>
    <property type="match status" value="1"/>
</dbReference>
<evidence type="ECO:0000256" key="3">
    <source>
        <dbReference type="ARBA" id="ARBA00022692"/>
    </source>
</evidence>
<evidence type="ECO:0000256" key="8">
    <source>
        <dbReference type="ARBA" id="ARBA00023224"/>
    </source>
</evidence>
<proteinExistence type="inferred from homology"/>
<comment type="subcellular location">
    <subcellularLocation>
        <location evidence="1">Cell membrane</location>
        <topology evidence="1">Multi-pass membrane protein</topology>
    </subcellularLocation>
</comment>
<dbReference type="InterPro" id="IPR050569">
    <property type="entry name" value="TAAR"/>
</dbReference>
<name>A0AAD9QPP4_ACRCE</name>
<evidence type="ECO:0000256" key="2">
    <source>
        <dbReference type="ARBA" id="ARBA00022475"/>
    </source>
</evidence>
<keyword evidence="3 9" id="KW-0812">Transmembrane</keyword>
<evidence type="ECO:0000313" key="12">
    <source>
        <dbReference type="EMBL" id="KAK2565035.1"/>
    </source>
</evidence>
<feature type="domain" description="G-protein coupled receptors family 1 profile" evidence="11">
    <location>
        <begin position="32"/>
        <end position="290"/>
    </location>
</feature>
<dbReference type="Proteomes" id="UP001249851">
    <property type="component" value="Unassembled WGS sequence"/>
</dbReference>
<feature type="transmembrane region" description="Helical" evidence="10">
    <location>
        <begin position="15"/>
        <end position="40"/>
    </location>
</feature>
<evidence type="ECO:0000256" key="10">
    <source>
        <dbReference type="SAM" id="Phobius"/>
    </source>
</evidence>
<evidence type="ECO:0000256" key="9">
    <source>
        <dbReference type="RuleBase" id="RU000688"/>
    </source>
</evidence>
<dbReference type="InterPro" id="IPR017452">
    <property type="entry name" value="GPCR_Rhodpsn_7TM"/>
</dbReference>
<comment type="similarity">
    <text evidence="9">Belongs to the G-protein coupled receptor 1 family.</text>
</comment>
<feature type="transmembrane region" description="Helical" evidence="10">
    <location>
        <begin position="52"/>
        <end position="79"/>
    </location>
</feature>
<dbReference type="SUPFAM" id="SSF81321">
    <property type="entry name" value="Family A G protein-coupled receptor-like"/>
    <property type="match status" value="1"/>
</dbReference>
<protein>
    <submittedName>
        <fullName evidence="12">Trace amine-associated receptor 9</fullName>
    </submittedName>
</protein>
<comment type="caution">
    <text evidence="12">The sequence shown here is derived from an EMBL/GenBank/DDBJ whole genome shotgun (WGS) entry which is preliminary data.</text>
</comment>
<keyword evidence="6 10" id="KW-0472">Membrane</keyword>
<keyword evidence="13" id="KW-1185">Reference proteome</keyword>
<organism evidence="12 13">
    <name type="scientific">Acropora cervicornis</name>
    <name type="common">Staghorn coral</name>
    <dbReference type="NCBI Taxonomy" id="6130"/>
    <lineage>
        <taxon>Eukaryota</taxon>
        <taxon>Metazoa</taxon>
        <taxon>Cnidaria</taxon>
        <taxon>Anthozoa</taxon>
        <taxon>Hexacorallia</taxon>
        <taxon>Scleractinia</taxon>
        <taxon>Astrocoeniina</taxon>
        <taxon>Acroporidae</taxon>
        <taxon>Acropora</taxon>
    </lineage>
</organism>
<reference evidence="12" key="2">
    <citation type="journal article" date="2023" name="Science">
        <title>Genomic signatures of disease resistance in endangered staghorn corals.</title>
        <authorList>
            <person name="Vollmer S.V."/>
            <person name="Selwyn J.D."/>
            <person name="Despard B.A."/>
            <person name="Roesel C.L."/>
        </authorList>
    </citation>
    <scope>NUCLEOTIDE SEQUENCE</scope>
    <source>
        <strain evidence="12">K2</strain>
    </source>
</reference>
<dbReference type="SMART" id="SM01381">
    <property type="entry name" value="7TM_GPCR_Srsx"/>
    <property type="match status" value="1"/>
</dbReference>
<dbReference type="AlphaFoldDB" id="A0AAD9QPP4"/>
<feature type="transmembrane region" description="Helical" evidence="10">
    <location>
        <begin position="138"/>
        <end position="155"/>
    </location>
</feature>
<dbReference type="InterPro" id="IPR000276">
    <property type="entry name" value="GPCR_Rhodpsn"/>
</dbReference>
<dbReference type="PRINTS" id="PR00237">
    <property type="entry name" value="GPCRRHODOPSN"/>
</dbReference>
<evidence type="ECO:0000256" key="5">
    <source>
        <dbReference type="ARBA" id="ARBA00023040"/>
    </source>
</evidence>
<dbReference type="PROSITE" id="PS00237">
    <property type="entry name" value="G_PROTEIN_RECEP_F1_1"/>
    <property type="match status" value="1"/>
</dbReference>
<dbReference type="PANTHER" id="PTHR24249:SF372">
    <property type="entry name" value="G-PROTEIN COUPLED RECEPTORS FAMILY 1 PROFILE DOMAIN-CONTAINING PROTEIN"/>
    <property type="match status" value="1"/>
</dbReference>
<keyword evidence="7 9" id="KW-0675">Receptor</keyword>
<dbReference type="PROSITE" id="PS50262">
    <property type="entry name" value="G_PROTEIN_RECEP_F1_2"/>
    <property type="match status" value="1"/>
</dbReference>